<evidence type="ECO:0000313" key="2">
    <source>
        <dbReference type="EMBL" id="PPK72408.1"/>
    </source>
</evidence>
<comment type="caution">
    <text evidence="2">The sequence shown here is derived from an EMBL/GenBank/DDBJ whole genome shotgun (WGS) entry which is preliminary data.</text>
</comment>
<dbReference type="InterPro" id="IPR037176">
    <property type="entry name" value="Osmotin/thaumatin-like_sf"/>
</dbReference>
<evidence type="ECO:0000256" key="1">
    <source>
        <dbReference type="SAM" id="SignalP"/>
    </source>
</evidence>
<keyword evidence="3" id="KW-1185">Reference proteome</keyword>
<sequence>MKTYFKNVLSVFCLLVSTSLLIASPSFAGTPENYLMWQMPASGVSFPIYVYNNGSQVGYLYGTTQQAFAGAYDPQSTTASYQLYYQNGGVWYSCSIALANGSLNGSATTCPGAVINAPVTTSNVYTIALGTTAWPSASTSPVNPVNTDYGKRRITFINDTKYSMIQIGEHCTVSVNPNNPNCVNKENLFQIQKGKSKILTIDNAKKEGANFPAGLNSAAFTVTAYKNKAGKIVKTGGYGAGENPYATKIESTSLPVNTSNGIQTPTGATNFDVSAVDGYNFNVIAYPESPTYCTYTVPPENSNVLGAGLYSKDKPLAQLTGLLASLCKNSSQLPTTTGADAWNLTISKGGEFQGCMSPCTYATKNSGVGSPTANQFCCAGSFGGSPQACDQPVGTLGANNSTYVTNLQPPVSTHVYRFAYDDAIGDFACPAETNFVIKFVSVEAL</sequence>
<evidence type="ECO:0000313" key="3">
    <source>
        <dbReference type="Proteomes" id="UP000238071"/>
    </source>
</evidence>
<feature type="chain" id="PRO_5015404058" evidence="1">
    <location>
        <begin position="29"/>
        <end position="445"/>
    </location>
</feature>
<dbReference type="EMBL" id="PTIY01000004">
    <property type="protein sequence ID" value="PPK72408.1"/>
    <property type="molecule type" value="Genomic_DNA"/>
</dbReference>
<keyword evidence="1" id="KW-0732">Signal</keyword>
<dbReference type="OrthoDB" id="5740359at2"/>
<feature type="signal peptide" evidence="1">
    <location>
        <begin position="1"/>
        <end position="28"/>
    </location>
</feature>
<dbReference type="SUPFAM" id="SSF49870">
    <property type="entry name" value="Osmotin, thaumatin-like protein"/>
    <property type="match status" value="1"/>
</dbReference>
<reference evidence="2 3" key="1">
    <citation type="submission" date="2018-02" db="EMBL/GenBank/DDBJ databases">
        <title>Subsurface microbial communities from deep shales in Ohio and West Virginia, USA.</title>
        <authorList>
            <person name="Wrighton K."/>
        </authorList>
    </citation>
    <scope>NUCLEOTIDE SEQUENCE [LARGE SCALE GENOMIC DNA]</scope>
    <source>
        <strain evidence="2 3">OWC-G53F</strain>
    </source>
</reference>
<dbReference type="Proteomes" id="UP000238071">
    <property type="component" value="Unassembled WGS sequence"/>
</dbReference>
<gene>
    <name evidence="2" type="ORF">B0F88_104202</name>
</gene>
<name>A0A2S6H4I7_9GAMM</name>
<dbReference type="RefSeq" id="WP_104423196.1">
    <property type="nucleotide sequence ID" value="NZ_PTIY01000004.1"/>
</dbReference>
<protein>
    <submittedName>
        <fullName evidence="2">Thaumatin family protein</fullName>
    </submittedName>
</protein>
<dbReference type="AlphaFoldDB" id="A0A2S6H4I7"/>
<proteinExistence type="predicted"/>
<dbReference type="Gene3D" id="2.60.110.10">
    <property type="entry name" value="Thaumatin"/>
    <property type="match status" value="1"/>
</dbReference>
<accession>A0A2S6H4I7</accession>
<dbReference type="Pfam" id="PF00314">
    <property type="entry name" value="Thaumatin"/>
    <property type="match status" value="1"/>
</dbReference>
<organism evidence="2 3">
    <name type="scientific">Methylobacter tundripaludum</name>
    <dbReference type="NCBI Taxonomy" id="173365"/>
    <lineage>
        <taxon>Bacteria</taxon>
        <taxon>Pseudomonadati</taxon>
        <taxon>Pseudomonadota</taxon>
        <taxon>Gammaproteobacteria</taxon>
        <taxon>Methylococcales</taxon>
        <taxon>Methylococcaceae</taxon>
        <taxon>Methylobacter</taxon>
    </lineage>
</organism>
<dbReference type="InterPro" id="IPR001938">
    <property type="entry name" value="Thaumatin"/>
</dbReference>